<dbReference type="FunFam" id="3.40.50.1170:FF:000001">
    <property type="entry name" value="L-asparaginase 2"/>
    <property type="match status" value="1"/>
</dbReference>
<feature type="active site" evidence="6">
    <location>
        <position position="91"/>
    </location>
</feature>
<dbReference type="InterPro" id="IPR027475">
    <property type="entry name" value="Asparaginase/glutaminase_AS2"/>
</dbReference>
<dbReference type="Pfam" id="PF00710">
    <property type="entry name" value="Asparaginase"/>
    <property type="match status" value="1"/>
</dbReference>
<evidence type="ECO:0000259" key="7">
    <source>
        <dbReference type="Pfam" id="PF00710"/>
    </source>
</evidence>
<name>A0A2U8FSY4_9BURK</name>
<reference evidence="9 10" key="1">
    <citation type="submission" date="2018-05" db="EMBL/GenBank/DDBJ databases">
        <title>complete genome sequence of Aquabacterium olei NBRC 110486.</title>
        <authorList>
            <person name="Tang B."/>
            <person name="Chang J."/>
            <person name="Zhang L."/>
            <person name="Yang H."/>
        </authorList>
    </citation>
    <scope>NUCLEOTIDE SEQUENCE [LARGE SCALE GENOMIC DNA]</scope>
    <source>
        <strain evidence="9 10">NBRC 110486</strain>
    </source>
</reference>
<dbReference type="PROSITE" id="PS00917">
    <property type="entry name" value="ASN_GLN_ASE_2"/>
    <property type="match status" value="1"/>
</dbReference>
<dbReference type="PIRSF" id="PIRSF001220">
    <property type="entry name" value="L-ASNase_gatD"/>
    <property type="match status" value="1"/>
</dbReference>
<proteinExistence type="inferred from homology"/>
<dbReference type="InterPro" id="IPR037152">
    <property type="entry name" value="L-asparaginase_N_sf"/>
</dbReference>
<accession>A0A2U8FSY4</accession>
<dbReference type="OrthoDB" id="9788068at2"/>
<dbReference type="AlphaFoldDB" id="A0A2U8FSY4"/>
<keyword evidence="2" id="KW-0378">Hydrolase</keyword>
<protein>
    <submittedName>
        <fullName evidence="9">Asparaginase</fullName>
    </submittedName>
</protein>
<dbReference type="PIRSF" id="PIRSF500176">
    <property type="entry name" value="L_ASNase"/>
    <property type="match status" value="1"/>
</dbReference>
<dbReference type="PRINTS" id="PR00139">
    <property type="entry name" value="ASNGLNASE"/>
</dbReference>
<dbReference type="Gene3D" id="3.40.50.40">
    <property type="match status" value="1"/>
</dbReference>
<dbReference type="GO" id="GO:0004067">
    <property type="term" value="F:asparaginase activity"/>
    <property type="evidence" value="ECO:0007669"/>
    <property type="project" value="UniProtKB-UniRule"/>
</dbReference>
<dbReference type="PROSITE" id="PS00144">
    <property type="entry name" value="ASN_GLN_ASE_1"/>
    <property type="match status" value="1"/>
</dbReference>
<evidence type="ECO:0000256" key="2">
    <source>
        <dbReference type="ARBA" id="ARBA00022801"/>
    </source>
</evidence>
<dbReference type="PROSITE" id="PS51732">
    <property type="entry name" value="ASN_GLN_ASE_3"/>
    <property type="match status" value="1"/>
</dbReference>
<evidence type="ECO:0000256" key="4">
    <source>
        <dbReference type="PIRSR" id="PIRSR001220-2"/>
    </source>
</evidence>
<dbReference type="SMART" id="SM00870">
    <property type="entry name" value="Asparaginase"/>
    <property type="match status" value="1"/>
</dbReference>
<dbReference type="KEGG" id="aon:DEH84_11590"/>
<feature type="binding site" evidence="4">
    <location>
        <begin position="91"/>
        <end position="92"/>
    </location>
    <ligand>
        <name>substrate</name>
    </ligand>
</feature>
<dbReference type="EMBL" id="CP029210">
    <property type="protein sequence ID" value="AWI53997.1"/>
    <property type="molecule type" value="Genomic_DNA"/>
</dbReference>
<dbReference type="GO" id="GO:0006528">
    <property type="term" value="P:asparagine metabolic process"/>
    <property type="evidence" value="ECO:0007669"/>
    <property type="project" value="InterPro"/>
</dbReference>
<feature type="domain" description="L-asparaginase N-terminal" evidence="7">
    <location>
        <begin position="3"/>
        <end position="185"/>
    </location>
</feature>
<feature type="binding site" evidence="4">
    <location>
        <position position="58"/>
    </location>
    <ligand>
        <name>substrate</name>
    </ligand>
</feature>
<keyword evidence="10" id="KW-1185">Reference proteome</keyword>
<evidence type="ECO:0000259" key="8">
    <source>
        <dbReference type="Pfam" id="PF17763"/>
    </source>
</evidence>
<dbReference type="SFLD" id="SFLDS00057">
    <property type="entry name" value="Glutaminase/Asparaginase"/>
    <property type="match status" value="1"/>
</dbReference>
<dbReference type="Gene3D" id="3.40.50.1170">
    <property type="entry name" value="L-asparaginase, N-terminal domain"/>
    <property type="match status" value="1"/>
</dbReference>
<feature type="active site" description="O-isoaspartyl threonine intermediate" evidence="3">
    <location>
        <position position="12"/>
    </location>
</feature>
<feature type="domain" description="Asparaginase/glutaminase C-terminal" evidence="8">
    <location>
        <begin position="216"/>
        <end position="317"/>
    </location>
</feature>
<dbReference type="InterPro" id="IPR006034">
    <property type="entry name" value="Asparaginase/glutaminase-like"/>
</dbReference>
<dbReference type="InterPro" id="IPR027474">
    <property type="entry name" value="L-asparaginase_N"/>
</dbReference>
<evidence type="ECO:0000256" key="5">
    <source>
        <dbReference type="PROSITE-ProRule" id="PRU10099"/>
    </source>
</evidence>
<dbReference type="InterPro" id="IPR036152">
    <property type="entry name" value="Asp/glu_Ase-like_sf"/>
</dbReference>
<comment type="similarity">
    <text evidence="1">Belongs to the asparaginase 1 family.</text>
</comment>
<evidence type="ECO:0000256" key="1">
    <source>
        <dbReference type="ARBA" id="ARBA00010518"/>
    </source>
</evidence>
<evidence type="ECO:0000256" key="6">
    <source>
        <dbReference type="PROSITE-ProRule" id="PRU10100"/>
    </source>
</evidence>
<dbReference type="PANTHER" id="PTHR11707:SF28">
    <property type="entry name" value="60 KDA LYSOPHOSPHOLIPASE"/>
    <property type="match status" value="1"/>
</dbReference>
<evidence type="ECO:0000313" key="9">
    <source>
        <dbReference type="EMBL" id="AWI53997.1"/>
    </source>
</evidence>
<dbReference type="RefSeq" id="WP_109036993.1">
    <property type="nucleotide sequence ID" value="NZ_CP029210.1"/>
</dbReference>
<dbReference type="InterPro" id="IPR004550">
    <property type="entry name" value="AsnASE_II"/>
</dbReference>
<dbReference type="PANTHER" id="PTHR11707">
    <property type="entry name" value="L-ASPARAGINASE"/>
    <property type="match status" value="1"/>
</dbReference>
<evidence type="ECO:0000256" key="3">
    <source>
        <dbReference type="PIRSR" id="PIRSR001220-1"/>
    </source>
</evidence>
<dbReference type="Pfam" id="PF17763">
    <property type="entry name" value="Asparaginase_C"/>
    <property type="match status" value="1"/>
</dbReference>
<dbReference type="Proteomes" id="UP000244892">
    <property type="component" value="Chromosome"/>
</dbReference>
<gene>
    <name evidence="9" type="ORF">DEH84_11590</name>
</gene>
<dbReference type="CDD" id="cd08964">
    <property type="entry name" value="L-asparaginase_II"/>
    <property type="match status" value="1"/>
</dbReference>
<dbReference type="InterPro" id="IPR027473">
    <property type="entry name" value="L-asparaginase_C"/>
</dbReference>
<evidence type="ECO:0000313" key="10">
    <source>
        <dbReference type="Proteomes" id="UP000244892"/>
    </source>
</evidence>
<sequence>MQKVVILGTGGTIAGTGSDPDRAWHYVAAQRSVAELVDAVPELASEAIEAKQVAQIDSKDMGWPVWQALGQAIQTELQRDDVAGVVITHGTDTLEETAWLLHALHDGRKPIVLTAAMRPATAPDADGPANLRDAVAVVRQGAQAGQGGVVVVMHGRVWPASAVRKAHTSVIDAFDGGDAPVLCELSPDGTMPASASMWPSCGARGWALLQAPRVPRVEVVTSHADADGWVVDALCAHAAQHGGLDGLIAAATGHGTLHAGLSAALERAEAAGVTVWRSSRVARGGVTPREGDHWLAAGSLTAAQARVALVLHLLERQRPAR</sequence>
<organism evidence="9 10">
    <name type="scientific">Aquabacterium olei</name>
    <dbReference type="NCBI Taxonomy" id="1296669"/>
    <lineage>
        <taxon>Bacteria</taxon>
        <taxon>Pseudomonadati</taxon>
        <taxon>Pseudomonadota</taxon>
        <taxon>Betaproteobacteria</taxon>
        <taxon>Burkholderiales</taxon>
        <taxon>Aquabacterium</taxon>
    </lineage>
</organism>
<dbReference type="InterPro" id="IPR020827">
    <property type="entry name" value="Asparaginase/glutaminase_AS1"/>
</dbReference>
<dbReference type="InterPro" id="IPR040919">
    <property type="entry name" value="Asparaginase_C"/>
</dbReference>
<dbReference type="SUPFAM" id="SSF53774">
    <property type="entry name" value="Glutaminase/Asparaginase"/>
    <property type="match status" value="1"/>
</dbReference>
<feature type="active site" evidence="5">
    <location>
        <position position="12"/>
    </location>
</feature>